<keyword evidence="2" id="KW-0677">Repeat</keyword>
<dbReference type="Gene3D" id="3.80.10.10">
    <property type="entry name" value="Ribonuclease Inhibitor"/>
    <property type="match status" value="1"/>
</dbReference>
<dbReference type="PANTHER" id="PTHR48051">
    <property type="match status" value="1"/>
</dbReference>
<accession>A0AAV7JU24</accession>
<reference evidence="3 4" key="1">
    <citation type="journal article" date="2023" name="BMC Biol.">
        <title>The compact genome of the sponge Oopsacas minuta (Hexactinellida) is lacking key metazoan core genes.</title>
        <authorList>
            <person name="Santini S."/>
            <person name="Schenkelaars Q."/>
            <person name="Jourda C."/>
            <person name="Duchesne M."/>
            <person name="Belahbib H."/>
            <person name="Rocher C."/>
            <person name="Selva M."/>
            <person name="Riesgo A."/>
            <person name="Vervoort M."/>
            <person name="Leys S.P."/>
            <person name="Kodjabachian L."/>
            <person name="Le Bivic A."/>
            <person name="Borchiellini C."/>
            <person name="Claverie J.M."/>
            <person name="Renard E."/>
        </authorList>
    </citation>
    <scope>NUCLEOTIDE SEQUENCE [LARGE SCALE GENOMIC DNA]</scope>
    <source>
        <strain evidence="3">SPO-2</strain>
    </source>
</reference>
<evidence type="ECO:0000313" key="3">
    <source>
        <dbReference type="EMBL" id="KAI6651984.1"/>
    </source>
</evidence>
<gene>
    <name evidence="3" type="ORF">LOD99_4529</name>
</gene>
<dbReference type="EMBL" id="JAKMXF010000300">
    <property type="protein sequence ID" value="KAI6651984.1"/>
    <property type="molecule type" value="Genomic_DNA"/>
</dbReference>
<dbReference type="Proteomes" id="UP001165289">
    <property type="component" value="Unassembled WGS sequence"/>
</dbReference>
<dbReference type="SUPFAM" id="SSF52058">
    <property type="entry name" value="L domain-like"/>
    <property type="match status" value="1"/>
</dbReference>
<dbReference type="AlphaFoldDB" id="A0AAV7JU24"/>
<dbReference type="InterPro" id="IPR032675">
    <property type="entry name" value="LRR_dom_sf"/>
</dbReference>
<dbReference type="GO" id="GO:0005737">
    <property type="term" value="C:cytoplasm"/>
    <property type="evidence" value="ECO:0007669"/>
    <property type="project" value="TreeGrafter"/>
</dbReference>
<evidence type="ECO:0000256" key="1">
    <source>
        <dbReference type="ARBA" id="ARBA00022614"/>
    </source>
</evidence>
<dbReference type="InterPro" id="IPR001611">
    <property type="entry name" value="Leu-rich_rpt"/>
</dbReference>
<organism evidence="3 4">
    <name type="scientific">Oopsacas minuta</name>
    <dbReference type="NCBI Taxonomy" id="111878"/>
    <lineage>
        <taxon>Eukaryota</taxon>
        <taxon>Metazoa</taxon>
        <taxon>Porifera</taxon>
        <taxon>Hexactinellida</taxon>
        <taxon>Hexasterophora</taxon>
        <taxon>Lyssacinosida</taxon>
        <taxon>Leucopsacidae</taxon>
        <taxon>Oopsacas</taxon>
    </lineage>
</organism>
<protein>
    <submittedName>
        <fullName evidence="3">Uncharacterized protein</fullName>
    </submittedName>
</protein>
<sequence length="402" mass="46568">MVEQFESDLILSPLEIGIDLKILITDIFNSFRNVTKLSIKFKAHLNAPKEGRKYCEISCKELFEGLKSKSVSLENLTLLFTQHFDWRIFFIRFFTTEYIPLLKEFEVSYLHFLDPDLERALSSILNIEHLECLSIRHSSLGDCKEQLQFWNLPNLKLLDLQSNELTSIPASVGMLNKLEILNVDCNIIPASNFPFTLLNCGHLREIHYQTSRMDFLPFILQKLPKIKIISNTTAKYREDVNQNLQNTIISTLKDKHRKLFNALSLQILACEIIIEQNPTCWQDRSLAPLLCRVLDRAIERCKLCFVCNNVYSHAYQGFILKSVLHSFLGLSIAAFMQWCCSEKCIESAKSEQKELNATLSLVKELEDLEINSYYEEELTLIRGSGNYIQRPVPRRKEKCIIS</sequence>
<dbReference type="InterPro" id="IPR050216">
    <property type="entry name" value="LRR_domain-containing"/>
</dbReference>
<keyword evidence="1" id="KW-0433">Leucine-rich repeat</keyword>
<proteinExistence type="predicted"/>
<keyword evidence="4" id="KW-1185">Reference proteome</keyword>
<dbReference type="PROSITE" id="PS51450">
    <property type="entry name" value="LRR"/>
    <property type="match status" value="1"/>
</dbReference>
<name>A0AAV7JU24_9METZ</name>
<comment type="caution">
    <text evidence="3">The sequence shown here is derived from an EMBL/GenBank/DDBJ whole genome shotgun (WGS) entry which is preliminary data.</text>
</comment>
<dbReference type="PANTHER" id="PTHR48051:SF1">
    <property type="entry name" value="RAS SUPPRESSOR PROTEIN 1"/>
    <property type="match status" value="1"/>
</dbReference>
<evidence type="ECO:0000313" key="4">
    <source>
        <dbReference type="Proteomes" id="UP001165289"/>
    </source>
</evidence>
<evidence type="ECO:0000256" key="2">
    <source>
        <dbReference type="ARBA" id="ARBA00022737"/>
    </source>
</evidence>